<evidence type="ECO:0000313" key="8">
    <source>
        <dbReference type="EMBL" id="KAG9246275.1"/>
    </source>
</evidence>
<comment type="similarity">
    <text evidence="5">Belongs to the TAF13 family.</text>
</comment>
<evidence type="ECO:0000256" key="6">
    <source>
        <dbReference type="ARBA" id="ARBA00040136"/>
    </source>
</evidence>
<evidence type="ECO:0000256" key="7">
    <source>
        <dbReference type="SAM" id="MobiDB-lite"/>
    </source>
</evidence>
<dbReference type="GO" id="GO:0005669">
    <property type="term" value="C:transcription factor TFIID complex"/>
    <property type="evidence" value="ECO:0007669"/>
    <property type="project" value="TreeGrafter"/>
</dbReference>
<organism evidence="8 9">
    <name type="scientific">Calycina marina</name>
    <dbReference type="NCBI Taxonomy" id="1763456"/>
    <lineage>
        <taxon>Eukaryota</taxon>
        <taxon>Fungi</taxon>
        <taxon>Dikarya</taxon>
        <taxon>Ascomycota</taxon>
        <taxon>Pezizomycotina</taxon>
        <taxon>Leotiomycetes</taxon>
        <taxon>Helotiales</taxon>
        <taxon>Pezizellaceae</taxon>
        <taxon>Calycina</taxon>
    </lineage>
</organism>
<dbReference type="GO" id="GO:0046982">
    <property type="term" value="F:protein heterodimerization activity"/>
    <property type="evidence" value="ECO:0007669"/>
    <property type="project" value="InterPro"/>
</dbReference>
<comment type="caution">
    <text evidence="8">The sequence shown here is derived from an EMBL/GenBank/DDBJ whole genome shotgun (WGS) entry which is preliminary data.</text>
</comment>
<evidence type="ECO:0000313" key="9">
    <source>
        <dbReference type="Proteomes" id="UP000887226"/>
    </source>
</evidence>
<keyword evidence="9" id="KW-1185">Reference proteome</keyword>
<proteinExistence type="inferred from homology"/>
<dbReference type="InterPro" id="IPR009072">
    <property type="entry name" value="Histone-fold"/>
</dbReference>
<dbReference type="InterPro" id="IPR003195">
    <property type="entry name" value="TFIID_TAF13"/>
</dbReference>
<evidence type="ECO:0000256" key="3">
    <source>
        <dbReference type="ARBA" id="ARBA00023163"/>
    </source>
</evidence>
<keyword evidence="2" id="KW-0805">Transcription regulation</keyword>
<dbReference type="EMBL" id="MU253810">
    <property type="protein sequence ID" value="KAG9246275.1"/>
    <property type="molecule type" value="Genomic_DNA"/>
</dbReference>
<protein>
    <recommendedName>
        <fullName evidence="6">Transcription initiation factor TFIID subunit 13</fullName>
    </recommendedName>
</protein>
<evidence type="ECO:0000256" key="5">
    <source>
        <dbReference type="ARBA" id="ARBA00038392"/>
    </source>
</evidence>
<feature type="region of interest" description="Disordered" evidence="7">
    <location>
        <begin position="111"/>
        <end position="149"/>
    </location>
</feature>
<gene>
    <name evidence="8" type="ORF">BJ878DRAFT_296841</name>
</gene>
<dbReference type="Gene3D" id="1.10.20.10">
    <property type="entry name" value="Histone, subunit A"/>
    <property type="match status" value="1"/>
</dbReference>
<sequence>MEPRARASKISSSQQQFTDGELEHMLWSHGDVRSGGLDTTKNCLSEIANDFITELSWEAHRAAQLAGRQKIKLEDVKFACRKNPVFLGKIEEMFTKKAEIDEARKMVNPNDDKITKSAAKDMGVVEEPLGDADDDVEESRAGRGRSTGR</sequence>
<comment type="subcellular location">
    <subcellularLocation>
        <location evidence="1">Nucleus</location>
    </subcellularLocation>
</comment>
<dbReference type="PANTHER" id="PTHR11380">
    <property type="entry name" value="TRANSCRIPTION INITIATION FACTOR TFIID/SUPT3-RELATED"/>
    <property type="match status" value="1"/>
</dbReference>
<keyword evidence="3" id="KW-0804">Transcription</keyword>
<evidence type="ECO:0000256" key="4">
    <source>
        <dbReference type="ARBA" id="ARBA00023242"/>
    </source>
</evidence>
<dbReference type="GO" id="GO:0051123">
    <property type="term" value="P:RNA polymerase II preinitiation complex assembly"/>
    <property type="evidence" value="ECO:0007669"/>
    <property type="project" value="TreeGrafter"/>
</dbReference>
<name>A0A9P7Z796_9HELO</name>
<evidence type="ECO:0000256" key="1">
    <source>
        <dbReference type="ARBA" id="ARBA00004123"/>
    </source>
</evidence>
<dbReference type="Proteomes" id="UP000887226">
    <property type="component" value="Unassembled WGS sequence"/>
</dbReference>
<dbReference type="PANTHER" id="PTHR11380:SF5">
    <property type="entry name" value="TRANSCRIPTION INITIATION FACTOR TFIID SUBUNIT 13"/>
    <property type="match status" value="1"/>
</dbReference>
<reference evidence="8" key="1">
    <citation type="journal article" date="2021" name="IMA Fungus">
        <title>Genomic characterization of three marine fungi, including Emericellopsis atlantica sp. nov. with signatures of a generalist lifestyle and marine biomass degradation.</title>
        <authorList>
            <person name="Hagestad O.C."/>
            <person name="Hou L."/>
            <person name="Andersen J.H."/>
            <person name="Hansen E.H."/>
            <person name="Altermark B."/>
            <person name="Li C."/>
            <person name="Kuhnert E."/>
            <person name="Cox R.J."/>
            <person name="Crous P.W."/>
            <person name="Spatafora J.W."/>
            <person name="Lail K."/>
            <person name="Amirebrahimi M."/>
            <person name="Lipzen A."/>
            <person name="Pangilinan J."/>
            <person name="Andreopoulos W."/>
            <person name="Hayes R.D."/>
            <person name="Ng V."/>
            <person name="Grigoriev I.V."/>
            <person name="Jackson S.A."/>
            <person name="Sutton T.D.S."/>
            <person name="Dobson A.D.W."/>
            <person name="Rama T."/>
        </authorList>
    </citation>
    <scope>NUCLEOTIDE SEQUENCE</scope>
    <source>
        <strain evidence="8">TRa3180A</strain>
    </source>
</reference>
<dbReference type="SUPFAM" id="SSF47113">
    <property type="entry name" value="Histone-fold"/>
    <property type="match status" value="1"/>
</dbReference>
<dbReference type="AlphaFoldDB" id="A0A9P7Z796"/>
<keyword evidence="4" id="KW-0539">Nucleus</keyword>
<dbReference type="Pfam" id="PF02269">
    <property type="entry name" value="TFIID-18kDa"/>
    <property type="match status" value="1"/>
</dbReference>
<feature type="compositionally biased region" description="Acidic residues" evidence="7">
    <location>
        <begin position="128"/>
        <end position="137"/>
    </location>
</feature>
<evidence type="ECO:0000256" key="2">
    <source>
        <dbReference type="ARBA" id="ARBA00023015"/>
    </source>
</evidence>
<dbReference type="OrthoDB" id="10266074at2759"/>
<accession>A0A9P7Z796</accession>